<keyword evidence="6" id="KW-0067">ATP-binding</keyword>
<dbReference type="SMART" id="SM00382">
    <property type="entry name" value="AAA"/>
    <property type="match status" value="1"/>
</dbReference>
<evidence type="ECO:0000256" key="5">
    <source>
        <dbReference type="ARBA" id="ARBA00022741"/>
    </source>
</evidence>
<dbReference type="PROSITE" id="PS50893">
    <property type="entry name" value="ABC_TRANSPORTER_2"/>
    <property type="match status" value="1"/>
</dbReference>
<evidence type="ECO:0000256" key="13">
    <source>
        <dbReference type="SAM" id="MobiDB-lite"/>
    </source>
</evidence>
<organism evidence="17 18">
    <name type="scientific">Diaporthe eres</name>
    <name type="common">Phomopsis oblonga</name>
    <dbReference type="NCBI Taxonomy" id="83184"/>
    <lineage>
        <taxon>Eukaryota</taxon>
        <taxon>Fungi</taxon>
        <taxon>Dikarya</taxon>
        <taxon>Ascomycota</taxon>
        <taxon>Pezizomycotina</taxon>
        <taxon>Sordariomycetes</taxon>
        <taxon>Sordariomycetidae</taxon>
        <taxon>Diaporthales</taxon>
        <taxon>Diaporthaceae</taxon>
        <taxon>Diaporthe</taxon>
        <taxon>Diaporthe eres species complex</taxon>
    </lineage>
</organism>
<dbReference type="SUPFAM" id="SSF52540">
    <property type="entry name" value="P-loop containing nucleoside triphosphate hydrolases"/>
    <property type="match status" value="1"/>
</dbReference>
<feature type="transmembrane region" description="Helical" evidence="14">
    <location>
        <begin position="507"/>
        <end position="527"/>
    </location>
</feature>
<keyword evidence="5" id="KW-0547">Nucleotide-binding</keyword>
<feature type="compositionally biased region" description="Low complexity" evidence="13">
    <location>
        <begin position="281"/>
        <end position="298"/>
    </location>
</feature>
<dbReference type="PROSITE" id="PS50929">
    <property type="entry name" value="ABC_TM1F"/>
    <property type="match status" value="1"/>
</dbReference>
<accession>A0ABR1PGN2</accession>
<evidence type="ECO:0000256" key="7">
    <source>
        <dbReference type="ARBA" id="ARBA00022967"/>
    </source>
</evidence>
<dbReference type="CDD" id="cd03253">
    <property type="entry name" value="ABCC_ATM1_transporter"/>
    <property type="match status" value="1"/>
</dbReference>
<evidence type="ECO:0000256" key="11">
    <source>
        <dbReference type="ARBA" id="ARBA00039906"/>
    </source>
</evidence>
<evidence type="ECO:0000256" key="1">
    <source>
        <dbReference type="ARBA" id="ARBA00004225"/>
    </source>
</evidence>
<feature type="domain" description="ABC transporter" evidence="15">
    <location>
        <begin position="685"/>
        <end position="921"/>
    </location>
</feature>
<dbReference type="Pfam" id="PF00005">
    <property type="entry name" value="ABC_tran"/>
    <property type="match status" value="1"/>
</dbReference>
<evidence type="ECO:0000256" key="4">
    <source>
        <dbReference type="ARBA" id="ARBA00022692"/>
    </source>
</evidence>
<dbReference type="SUPFAM" id="SSF90123">
    <property type="entry name" value="ABC transporter transmembrane region"/>
    <property type="match status" value="1"/>
</dbReference>
<dbReference type="PANTHER" id="PTHR24221:SF402">
    <property type="entry name" value="IRON-SULFUR CLUSTERS TRANSPORTER ABCB7, MITOCHONDRIAL"/>
    <property type="match status" value="1"/>
</dbReference>
<feature type="compositionally biased region" description="Basic and acidic residues" evidence="13">
    <location>
        <begin position="242"/>
        <end position="260"/>
    </location>
</feature>
<dbReference type="InterPro" id="IPR017871">
    <property type="entry name" value="ABC_transporter-like_CS"/>
</dbReference>
<keyword evidence="9 14" id="KW-0472">Membrane</keyword>
<keyword evidence="18" id="KW-1185">Reference proteome</keyword>
<dbReference type="CDD" id="cd18582">
    <property type="entry name" value="ABC_6TM_ATM1_ABCB7"/>
    <property type="match status" value="1"/>
</dbReference>
<evidence type="ECO:0000256" key="10">
    <source>
        <dbReference type="ARBA" id="ARBA00024363"/>
    </source>
</evidence>
<evidence type="ECO:0000259" key="16">
    <source>
        <dbReference type="PROSITE" id="PS50929"/>
    </source>
</evidence>
<proteinExistence type="inferred from homology"/>
<evidence type="ECO:0000256" key="6">
    <source>
        <dbReference type="ARBA" id="ARBA00022840"/>
    </source>
</evidence>
<evidence type="ECO:0000259" key="15">
    <source>
        <dbReference type="PROSITE" id="PS50893"/>
    </source>
</evidence>
<keyword evidence="8 14" id="KW-1133">Transmembrane helix</keyword>
<keyword evidence="3" id="KW-0813">Transport</keyword>
<comment type="caution">
    <text evidence="17">The sequence shown here is derived from an EMBL/GenBank/DDBJ whole genome shotgun (WGS) entry which is preliminary data.</text>
</comment>
<evidence type="ECO:0000256" key="2">
    <source>
        <dbReference type="ARBA" id="ARBA00011738"/>
    </source>
</evidence>
<dbReference type="InterPro" id="IPR036640">
    <property type="entry name" value="ABC1_TM_sf"/>
</dbReference>
<feature type="transmembrane region" description="Helical" evidence="14">
    <location>
        <begin position="474"/>
        <end position="501"/>
    </location>
</feature>
<evidence type="ECO:0000256" key="9">
    <source>
        <dbReference type="ARBA" id="ARBA00023136"/>
    </source>
</evidence>
<dbReference type="Pfam" id="PF00664">
    <property type="entry name" value="ABC_membrane"/>
    <property type="match status" value="1"/>
</dbReference>
<protein>
    <recommendedName>
        <fullName evidence="11">Iron-sulfur clusters transporter ATM1, mitochondrial</fullName>
    </recommendedName>
    <alternativeName>
        <fullName evidence="12">Iron-sulfur clusters transporter atm1, mitochondrial</fullName>
    </alternativeName>
</protein>
<comment type="subunit">
    <text evidence="2">Homodimer.</text>
</comment>
<reference evidence="17 18" key="1">
    <citation type="submission" date="2024-02" db="EMBL/GenBank/DDBJ databases">
        <title>De novo assembly and annotation of 12 fungi associated with fruit tree decline syndrome in Ontario, Canada.</title>
        <authorList>
            <person name="Sulman M."/>
            <person name="Ellouze W."/>
            <person name="Ilyukhin E."/>
        </authorList>
    </citation>
    <scope>NUCLEOTIDE SEQUENCE [LARGE SCALE GENOMIC DNA]</scope>
    <source>
        <strain evidence="17 18">M169</strain>
    </source>
</reference>
<name>A0ABR1PGN2_DIAER</name>
<dbReference type="InterPro" id="IPR011527">
    <property type="entry name" value="ABC1_TM_dom"/>
</dbReference>
<evidence type="ECO:0000256" key="8">
    <source>
        <dbReference type="ARBA" id="ARBA00022989"/>
    </source>
</evidence>
<dbReference type="InterPro" id="IPR003593">
    <property type="entry name" value="AAA+_ATPase"/>
</dbReference>
<dbReference type="InterPro" id="IPR039421">
    <property type="entry name" value="Type_1_exporter"/>
</dbReference>
<evidence type="ECO:0000313" key="18">
    <source>
        <dbReference type="Proteomes" id="UP001430848"/>
    </source>
</evidence>
<dbReference type="EMBL" id="JAKNSF020000010">
    <property type="protein sequence ID" value="KAK7736317.1"/>
    <property type="molecule type" value="Genomic_DNA"/>
</dbReference>
<comment type="similarity">
    <text evidence="10">Belongs to the ABC transporter superfamily. ABCB family. Heavy Metal importer (TC 3.A.1.210) subfamily.</text>
</comment>
<dbReference type="Gene3D" id="1.20.1560.10">
    <property type="entry name" value="ABC transporter type 1, transmembrane domain"/>
    <property type="match status" value="1"/>
</dbReference>
<dbReference type="PROSITE" id="PS00211">
    <property type="entry name" value="ABC_TRANSPORTER_1"/>
    <property type="match status" value="1"/>
</dbReference>
<dbReference type="Gene3D" id="3.40.50.300">
    <property type="entry name" value="P-loop containing nucleotide triphosphate hydrolases"/>
    <property type="match status" value="1"/>
</dbReference>
<evidence type="ECO:0000256" key="14">
    <source>
        <dbReference type="SAM" id="Phobius"/>
    </source>
</evidence>
<dbReference type="InterPro" id="IPR027417">
    <property type="entry name" value="P-loop_NTPase"/>
</dbReference>
<keyword evidence="4 14" id="KW-0812">Transmembrane</keyword>
<feature type="domain" description="ABC transmembrane type-1" evidence="16">
    <location>
        <begin position="362"/>
        <end position="650"/>
    </location>
</feature>
<gene>
    <name evidence="17" type="primary">ATM1</name>
    <name evidence="17" type="ORF">SLS63_003294</name>
</gene>
<evidence type="ECO:0000256" key="12">
    <source>
        <dbReference type="ARBA" id="ARBA00040792"/>
    </source>
</evidence>
<evidence type="ECO:0000313" key="17">
    <source>
        <dbReference type="EMBL" id="KAK7736317.1"/>
    </source>
</evidence>
<dbReference type="Proteomes" id="UP001430848">
    <property type="component" value="Unassembled WGS sequence"/>
</dbReference>
<keyword evidence="7" id="KW-1278">Translocase</keyword>
<evidence type="ECO:0000256" key="3">
    <source>
        <dbReference type="ARBA" id="ARBA00022448"/>
    </source>
</evidence>
<comment type="subcellular location">
    <subcellularLocation>
        <location evidence="1">Mitochondrion membrane</location>
        <topology evidence="1">Multi-pass membrane protein</topology>
    </subcellularLocation>
</comment>
<feature type="region of interest" description="Disordered" evidence="13">
    <location>
        <begin position="242"/>
        <end position="324"/>
    </location>
</feature>
<dbReference type="PANTHER" id="PTHR24221">
    <property type="entry name" value="ATP-BINDING CASSETTE SUB-FAMILY B"/>
    <property type="match status" value="1"/>
</dbReference>
<sequence>MVNLEGELTFNQQRHSFEYIFWPPLPRWCLIPFDISTKTIRSEDGELTPIRYGLGQKYGDQMWKAGVLGFFQPWRQYGQIFDHLLIPVHFPWQDDSTPDGEVPMFGLVHMVKDCKTAYLHVMTEWQQETYDNPECTKLWAENLVQQLTSEQGVDKGLFFGDASMEIQYVPNLVGPAWQSLGWRGRDMAELSKLSFYYIVFAATQLAVHGVQDTQIPQFGLQEVFLGLTQALLGVSTALDNADEGRKSVRDGIKPRVDRNAPDALHAHRTWLDRNPIHPIKATSASTSTSPSASTSRSTKQPAKNGEVKATKAPSPPNPSADPLAPIEKSVQEQRKADWAIIKEMSQYLWPKDSFGTKLRVGLAVSLLVGAKVLNVQVPFYFKSIVDAMNIDVASTGGTVVTVASTMIFAYGATRIGATVFQELRNAVFASVAQKAIRKVACDVFDHLLRLDLSFHLSKQTGGLTRAIDRGTKGISFLLTSMVFHVIPTALEITMVCGILTYQYGGSFAAITAITMATYSAFTIWTTAWRTKFRRQTNAADNKASTVAVDSLINYEAVKYFNNEKFEIARYDKALQQYEKSSIKVATSLAFLNSGQNIIFSTALTTMMYLGANGIATGSLTVGDLVMINQLVFQLSVPLNFLGSVYRELRQSLLDMETLFNLQKVNVTITEPPNARPLALPKGGEIRFENVTFGYHADRPILRNLNLVIPAGKKVAIVGPSGCGKSTLLRLLFRYYDAQEGRVLIDDQDIRQVQLDSLRRAIGVVPQDTPLFNDTIEHNIRYGDINAPEERVIAAAKRARIHDTIESLKDGYSTKVGERGLMISGGEKQRLAVSRLLLKDPPLLFFDEATSALDTHTEQGLMQNINSILKEKNRTSVFVAHRLRTIYDADLIIVLQGGTVAESGTHRELVDQGGVYSELWSAQETLFQENGEEAEEEKDKSSR</sequence>
<dbReference type="InterPro" id="IPR003439">
    <property type="entry name" value="ABC_transporter-like_ATP-bd"/>
</dbReference>